<accession>Q0EW73</accession>
<dbReference type="STRING" id="314344.AL013_12880"/>
<organism evidence="1 2">
    <name type="scientific">Mariprofundus ferrooxydans PV-1</name>
    <dbReference type="NCBI Taxonomy" id="314345"/>
    <lineage>
        <taxon>Bacteria</taxon>
        <taxon>Pseudomonadati</taxon>
        <taxon>Pseudomonadota</taxon>
        <taxon>Candidatius Mariprofundia</taxon>
        <taxon>Mariprofundales</taxon>
        <taxon>Mariprofundaceae</taxon>
        <taxon>Mariprofundus</taxon>
    </lineage>
</organism>
<dbReference type="Pfam" id="PF11739">
    <property type="entry name" value="YdbH-like"/>
    <property type="match status" value="1"/>
</dbReference>
<proteinExistence type="predicted"/>
<keyword evidence="2" id="KW-1185">Reference proteome</keyword>
<dbReference type="OrthoDB" id="9759996at2"/>
<evidence type="ECO:0000313" key="1">
    <source>
        <dbReference type="EMBL" id="EAU53482.1"/>
    </source>
</evidence>
<comment type="caution">
    <text evidence="1">The sequence shown here is derived from an EMBL/GenBank/DDBJ whole genome shotgun (WGS) entry which is preliminary data.</text>
</comment>
<sequence>MPLKRTTLWLIAFVLLMAVTYISLPQLLSILISARLADAGYSSNQLHIASLNLSRARIDTAQLRSDDGALQISMQGLSVDYSLTELLTGHIRRIELAGLSLAIKPASAPAQGVSISAPAAMLALIPAEELHVDRIHIDFPPDQPLRQITGQLDYGHGTLKAPLVLDNGREQFHLQAEMKQDGSLRIALEQPGQEAVAEIASIRGMVSDQQGKLHFAGTLHADYALLWPLAGSWLRGEKVGGQLDAELKLAWPELLPSNGLALFSSLAGEVRVSTRLTAEQWGSAKQVDLNGTLRLTVADGHCEWRVARGLKLAAQWPDTTGSPSLSLPAGLHGSVVRDENRLLLTLAPQQTLGLGKLQFSGLKLPDTEINVDQPLQLSYATASGWQPESVGLSVAKQILQWNDLRITHQGGSLRLDSGRKWQLRMSGVTLAAGAVAVRAADLDLYLSYEQGVASSRFALVSQDGLLQLSGRAKQQLQTGSGSLTWSVPEVAFGESHRLSRWLKMRPDIDLDGGALSLSGSSDWRRSGTAYRFNHHIDAVLQSLSGNVGESRFSGLSTHLQLAGGERLSNRSPATITLTLLDNGVAIRNLTLKLGLELPLSGRKPVVHVDNASAELLGGKVAGSGITLDFNRRKNPFNLSATHLDIEQILALERQQGLYGSGLLDGTIPMIFTPDGMTVVQGHLSARAPGGVIRYVANDTAQALAKSNSKMDMVLGIFHDFHYDQMNVTTDYAANGQLMMQVHLAGRNPAYAAGRAVAFNLSLEENVLQLLKSLRVDSNVSKGINKRMQQRLKR</sequence>
<dbReference type="Proteomes" id="UP000005297">
    <property type="component" value="Unassembled WGS sequence"/>
</dbReference>
<dbReference type="InParanoid" id="Q0EW73"/>
<protein>
    <submittedName>
        <fullName evidence="1">Uncharacterized protein</fullName>
    </submittedName>
</protein>
<dbReference type="RefSeq" id="WP_009849459.1">
    <property type="nucleotide sequence ID" value="NZ_DS022294.1"/>
</dbReference>
<dbReference type="HOGENOM" id="CLU_016954_0_0_0"/>
<dbReference type="EMBL" id="AATS01000022">
    <property type="protein sequence ID" value="EAU53482.1"/>
    <property type="molecule type" value="Genomic_DNA"/>
</dbReference>
<gene>
    <name evidence="1" type="ORF">SPV1_09699</name>
</gene>
<evidence type="ECO:0000313" key="2">
    <source>
        <dbReference type="Proteomes" id="UP000005297"/>
    </source>
</evidence>
<reference evidence="1 2" key="1">
    <citation type="submission" date="2006-09" db="EMBL/GenBank/DDBJ databases">
        <authorList>
            <person name="Emerson D."/>
            <person name="Ferriera S."/>
            <person name="Johnson J."/>
            <person name="Kravitz S."/>
            <person name="Halpern A."/>
            <person name="Remington K."/>
            <person name="Beeson K."/>
            <person name="Tran B."/>
            <person name="Rogers Y.-H."/>
            <person name="Friedman R."/>
            <person name="Venter J.C."/>
        </authorList>
    </citation>
    <scope>NUCLEOTIDE SEQUENCE [LARGE SCALE GENOMIC DNA]</scope>
    <source>
        <strain evidence="1 2">PV-1</strain>
    </source>
</reference>
<dbReference type="eggNOG" id="COG2911">
    <property type="taxonomic scope" value="Bacteria"/>
</dbReference>
<name>Q0EW73_9PROT</name>
<dbReference type="AlphaFoldDB" id="Q0EW73"/>
<dbReference type="InterPro" id="IPR021730">
    <property type="entry name" value="YdbH"/>
</dbReference>